<proteinExistence type="inferred from homology"/>
<evidence type="ECO:0000256" key="4">
    <source>
        <dbReference type="ARBA" id="ARBA00022692"/>
    </source>
</evidence>
<dbReference type="GO" id="GO:0050906">
    <property type="term" value="P:detection of stimulus involved in sensory perception"/>
    <property type="evidence" value="ECO:0007669"/>
    <property type="project" value="UniProtKB-ARBA"/>
</dbReference>
<evidence type="ECO:0000256" key="7">
    <source>
        <dbReference type="ARBA" id="ARBA00023170"/>
    </source>
</evidence>
<gene>
    <name evidence="11" type="ORF">L9F63_003361</name>
</gene>
<dbReference type="AlphaFoldDB" id="A0AAD7ZKU2"/>
<dbReference type="Gene3D" id="1.10.287.70">
    <property type="match status" value="1"/>
</dbReference>
<protein>
    <recommendedName>
        <fullName evidence="10">Ionotropic glutamate receptor C-terminal domain-containing protein</fullName>
    </recommendedName>
</protein>
<dbReference type="InterPro" id="IPR052192">
    <property type="entry name" value="Insect_Ionotropic_Sensory_Rcpt"/>
</dbReference>
<dbReference type="GO" id="GO:0015276">
    <property type="term" value="F:ligand-gated monoatomic ion channel activity"/>
    <property type="evidence" value="ECO:0007669"/>
    <property type="project" value="InterPro"/>
</dbReference>
<keyword evidence="12" id="KW-1185">Reference proteome</keyword>
<keyword evidence="3" id="KW-1003">Cell membrane</keyword>
<evidence type="ECO:0000256" key="5">
    <source>
        <dbReference type="ARBA" id="ARBA00022989"/>
    </source>
</evidence>
<evidence type="ECO:0000313" key="12">
    <source>
        <dbReference type="Proteomes" id="UP001233999"/>
    </source>
</evidence>
<dbReference type="InterPro" id="IPR001320">
    <property type="entry name" value="Iontro_rcpt_C"/>
</dbReference>
<comment type="similarity">
    <text evidence="2">Belongs to the glutamate-gated ion channel (TC 1.A.10.1) family.</text>
</comment>
<feature type="transmembrane region" description="Helical" evidence="9">
    <location>
        <begin position="82"/>
        <end position="104"/>
    </location>
</feature>
<feature type="transmembrane region" description="Helical" evidence="9">
    <location>
        <begin position="57"/>
        <end position="76"/>
    </location>
</feature>
<keyword evidence="6 9" id="KW-0472">Membrane</keyword>
<comment type="caution">
    <text evidence="11">The sequence shown here is derived from an EMBL/GenBank/DDBJ whole genome shotgun (WGS) entry which is preliminary data.</text>
</comment>
<name>A0AAD7ZKU2_DIPPU</name>
<evidence type="ECO:0000256" key="3">
    <source>
        <dbReference type="ARBA" id="ARBA00022475"/>
    </source>
</evidence>
<feature type="transmembrane region" description="Helical" evidence="9">
    <location>
        <begin position="280"/>
        <end position="304"/>
    </location>
</feature>
<dbReference type="Proteomes" id="UP001233999">
    <property type="component" value="Unassembled WGS sequence"/>
</dbReference>
<evidence type="ECO:0000259" key="10">
    <source>
        <dbReference type="Pfam" id="PF00060"/>
    </source>
</evidence>
<keyword evidence="5 9" id="KW-1133">Transmembrane helix</keyword>
<dbReference type="Pfam" id="PF00060">
    <property type="entry name" value="Lig_chan"/>
    <property type="match status" value="1"/>
</dbReference>
<dbReference type="EMBL" id="JASPKZ010007815">
    <property type="protein sequence ID" value="KAJ9582232.1"/>
    <property type="molecule type" value="Genomic_DNA"/>
</dbReference>
<keyword evidence="8" id="KW-0325">Glycoprotein</keyword>
<evidence type="ECO:0000313" key="11">
    <source>
        <dbReference type="EMBL" id="KAJ9582232.1"/>
    </source>
</evidence>
<feature type="domain" description="Ionotropic glutamate receptor C-terminal" evidence="10">
    <location>
        <begin position="24"/>
        <end position="216"/>
    </location>
</feature>
<reference evidence="11" key="2">
    <citation type="submission" date="2023-05" db="EMBL/GenBank/DDBJ databases">
        <authorList>
            <person name="Fouks B."/>
        </authorList>
    </citation>
    <scope>NUCLEOTIDE SEQUENCE</scope>
    <source>
        <strain evidence="11">Stay&amp;Tobe</strain>
        <tissue evidence="11">Testes</tissue>
    </source>
</reference>
<sequence length="307" mass="35666">MWSWYTPCAVRYHSWESFFRIFTVHLWLLICASIFVLSALMFIIARISQEPMQYFRTLITCLFTIIGLMVGTTVSSPKGLPLRLFFFSVVCYFISISTVFQAWLTSFLTDPGEGSKIDNMEELLNSSLRFGYVPILEGYFTEGPDLLEQQIHEKRVLCMYLNECAAWVGKYRNFSFIYTQLLEKYQRSKSTFQQNTDKSLLCKIEDGDFLPITYGFSMLRDNPLLPFVNDIMLKIVESGLFLKWKDKSFEVEKIRAKRFIIPSLAAEYCSLGMQHMQPAFYFLFLGSGVAGVLFILEMSSLIYLKMQ</sequence>
<evidence type="ECO:0000256" key="2">
    <source>
        <dbReference type="ARBA" id="ARBA00008685"/>
    </source>
</evidence>
<evidence type="ECO:0000256" key="1">
    <source>
        <dbReference type="ARBA" id="ARBA00004651"/>
    </source>
</evidence>
<dbReference type="GO" id="GO:0005886">
    <property type="term" value="C:plasma membrane"/>
    <property type="evidence" value="ECO:0007669"/>
    <property type="project" value="UniProtKB-SubCell"/>
</dbReference>
<dbReference type="PANTHER" id="PTHR42643">
    <property type="entry name" value="IONOTROPIC RECEPTOR 20A-RELATED"/>
    <property type="match status" value="1"/>
</dbReference>
<accession>A0AAD7ZKU2</accession>
<evidence type="ECO:0000256" key="9">
    <source>
        <dbReference type="SAM" id="Phobius"/>
    </source>
</evidence>
<keyword evidence="4 9" id="KW-0812">Transmembrane</keyword>
<keyword evidence="7" id="KW-0675">Receptor</keyword>
<comment type="subcellular location">
    <subcellularLocation>
        <location evidence="1">Cell membrane</location>
        <topology evidence="1">Multi-pass membrane protein</topology>
    </subcellularLocation>
</comment>
<dbReference type="PANTHER" id="PTHR42643:SF30">
    <property type="entry name" value="IONOTROPIC RECEPTOR 40A-RELATED"/>
    <property type="match status" value="1"/>
</dbReference>
<evidence type="ECO:0000256" key="6">
    <source>
        <dbReference type="ARBA" id="ARBA00023136"/>
    </source>
</evidence>
<evidence type="ECO:0000256" key="8">
    <source>
        <dbReference type="ARBA" id="ARBA00023180"/>
    </source>
</evidence>
<reference evidence="11" key="1">
    <citation type="journal article" date="2023" name="IScience">
        <title>Live-bearing cockroach genome reveals convergent evolutionary mechanisms linked to viviparity in insects and beyond.</title>
        <authorList>
            <person name="Fouks B."/>
            <person name="Harrison M.C."/>
            <person name="Mikhailova A.A."/>
            <person name="Marchal E."/>
            <person name="English S."/>
            <person name="Carruthers M."/>
            <person name="Jennings E.C."/>
            <person name="Chiamaka E.L."/>
            <person name="Frigard R.A."/>
            <person name="Pippel M."/>
            <person name="Attardo G.M."/>
            <person name="Benoit J.B."/>
            <person name="Bornberg-Bauer E."/>
            <person name="Tobe S.S."/>
        </authorList>
    </citation>
    <scope>NUCLEOTIDE SEQUENCE</scope>
    <source>
        <strain evidence="11">Stay&amp;Tobe</strain>
    </source>
</reference>
<feature type="transmembrane region" description="Helical" evidence="9">
    <location>
        <begin position="24"/>
        <end position="45"/>
    </location>
</feature>
<organism evidence="11 12">
    <name type="scientific">Diploptera punctata</name>
    <name type="common">Pacific beetle cockroach</name>
    <dbReference type="NCBI Taxonomy" id="6984"/>
    <lineage>
        <taxon>Eukaryota</taxon>
        <taxon>Metazoa</taxon>
        <taxon>Ecdysozoa</taxon>
        <taxon>Arthropoda</taxon>
        <taxon>Hexapoda</taxon>
        <taxon>Insecta</taxon>
        <taxon>Pterygota</taxon>
        <taxon>Neoptera</taxon>
        <taxon>Polyneoptera</taxon>
        <taxon>Dictyoptera</taxon>
        <taxon>Blattodea</taxon>
        <taxon>Blaberoidea</taxon>
        <taxon>Blaberidae</taxon>
        <taxon>Diplopterinae</taxon>
        <taxon>Diploptera</taxon>
    </lineage>
</organism>